<dbReference type="NCBIfam" id="NF005486">
    <property type="entry name" value="PRK07093.1"/>
    <property type="match status" value="1"/>
</dbReference>
<evidence type="ECO:0000259" key="1">
    <source>
        <dbReference type="Pfam" id="PF00425"/>
    </source>
</evidence>
<feature type="domain" description="Chorismate-utilising enzyme C-terminal" evidence="1">
    <location>
        <begin position="60"/>
        <end position="312"/>
    </location>
</feature>
<dbReference type="EC" id="2.6.1.85" evidence="2"/>
<dbReference type="Gene3D" id="3.60.120.10">
    <property type="entry name" value="Anthranilate synthase"/>
    <property type="match status" value="1"/>
</dbReference>
<dbReference type="EMBL" id="ABCJ01000001">
    <property type="protein sequence ID" value="EDM24486.1"/>
    <property type="molecule type" value="Genomic_DNA"/>
</dbReference>
<keyword evidence="2" id="KW-0032">Aminotransferase</keyword>
<organism evidence="2 3">
    <name type="scientific">Caminibacter mediatlanticus TB-2</name>
    <dbReference type="NCBI Taxonomy" id="391592"/>
    <lineage>
        <taxon>Bacteria</taxon>
        <taxon>Pseudomonadati</taxon>
        <taxon>Campylobacterota</taxon>
        <taxon>Epsilonproteobacteria</taxon>
        <taxon>Nautiliales</taxon>
        <taxon>Nautiliaceae</taxon>
        <taxon>Caminibacter</taxon>
    </lineage>
</organism>
<evidence type="ECO:0000313" key="2">
    <source>
        <dbReference type="EMBL" id="EDM24486.1"/>
    </source>
</evidence>
<gene>
    <name evidence="2" type="ORF">CMTB2_03183</name>
</gene>
<comment type="caution">
    <text evidence="2">The sequence shown here is derived from an EMBL/GenBank/DDBJ whole genome shotgun (WGS) entry which is preliminary data.</text>
</comment>
<proteinExistence type="predicted"/>
<dbReference type="InterPro" id="IPR005801">
    <property type="entry name" value="ADC_synthase"/>
</dbReference>
<dbReference type="AlphaFoldDB" id="A0AAI9F3C2"/>
<dbReference type="PANTHER" id="PTHR11236">
    <property type="entry name" value="AMINOBENZOATE/ANTHRANILATE SYNTHASE"/>
    <property type="match status" value="1"/>
</dbReference>
<dbReference type="InterPro" id="IPR019999">
    <property type="entry name" value="Anth_synth_I-like"/>
</dbReference>
<sequence length="318" mass="37372">MRMENGELKFFLFDFDGNYFIDYVKNLKNIYFQTPSFSLLPTKNYKKKRCKITKISPPKFKDYKKAFFEVIEEIKNGNTYLLNLTFQSKIELNCDLIDVFNNSNALFKLYFKDKFVCFSPERFVKIKNNKIYTYPMKGTIDATIPNSKEKILSNIKEMAEHTMVVDLLRNDLGIIGRDVKVNKFRYIDKIKAQNKEILQVSSEIEATLPKNWNKNYINLIKKMLPAGSISGTPKKKTVEIIKRVENYKRGFYTGIFGITDEKTFLDSAVIIRYIEKPKQFSTFHFPFYIYKSGGGITIDSNLKEEYKELIQKIYIPIQ</sequence>
<dbReference type="InterPro" id="IPR015890">
    <property type="entry name" value="Chorismate_C"/>
</dbReference>
<dbReference type="PRINTS" id="PR00095">
    <property type="entry name" value="ANTSNTHASEI"/>
</dbReference>
<dbReference type="PANTHER" id="PTHR11236:SF50">
    <property type="entry name" value="AMINODEOXYCHORISMATE SYNTHASE COMPONENT 1"/>
    <property type="match status" value="1"/>
</dbReference>
<evidence type="ECO:0000313" key="3">
    <source>
        <dbReference type="Proteomes" id="UP000003288"/>
    </source>
</evidence>
<protein>
    <submittedName>
        <fullName evidence="2">Para-aminobenzoate synthase component I</fullName>
        <ecNumber evidence="2">2.6.1.85</ecNumber>
    </submittedName>
</protein>
<dbReference type="SUPFAM" id="SSF56322">
    <property type="entry name" value="ADC synthase"/>
    <property type="match status" value="1"/>
</dbReference>
<dbReference type="GO" id="GO:0000162">
    <property type="term" value="P:L-tryptophan biosynthetic process"/>
    <property type="evidence" value="ECO:0007669"/>
    <property type="project" value="TreeGrafter"/>
</dbReference>
<reference evidence="2 3" key="1">
    <citation type="journal article" date="2011" name="Stand. Genomic Sci.">
        <title>Draft genome sequence of Caminibacter mediatlanticus strain TB-2, an epsilonproteobacterium isolated from a deep-sea hydrothermal vent.</title>
        <authorList>
            <person name="Giovannelli D."/>
            <person name="Ferriera S."/>
            <person name="Johnson J."/>
            <person name="Kravitz S."/>
            <person name="Perez-Rodriguez I."/>
            <person name="Ricci J."/>
            <person name="O'Brien C."/>
            <person name="Voordeckers J.W."/>
            <person name="Bini E."/>
            <person name="Vetriani C."/>
        </authorList>
    </citation>
    <scope>NUCLEOTIDE SEQUENCE [LARGE SCALE GENOMIC DNA]</scope>
    <source>
        <strain evidence="2 3">TB-2</strain>
    </source>
</reference>
<accession>A0AAI9F3C2</accession>
<keyword evidence="2" id="KW-0808">Transferase</keyword>
<dbReference type="Pfam" id="PF00425">
    <property type="entry name" value="Chorismate_bind"/>
    <property type="match status" value="1"/>
</dbReference>
<dbReference type="Proteomes" id="UP000003288">
    <property type="component" value="Unassembled WGS sequence"/>
</dbReference>
<name>A0AAI9F3C2_9BACT</name>
<dbReference type="GO" id="GO:0046820">
    <property type="term" value="F:4-amino-4-deoxychorismate synthase activity"/>
    <property type="evidence" value="ECO:0007669"/>
    <property type="project" value="UniProtKB-EC"/>
</dbReference>